<gene>
    <name evidence="1" type="ORF">M407DRAFT_16579</name>
</gene>
<dbReference type="OrthoDB" id="3257838at2759"/>
<organism evidence="1 2">
    <name type="scientific">Tulasnella calospora MUT 4182</name>
    <dbReference type="NCBI Taxonomy" id="1051891"/>
    <lineage>
        <taxon>Eukaryota</taxon>
        <taxon>Fungi</taxon>
        <taxon>Dikarya</taxon>
        <taxon>Basidiomycota</taxon>
        <taxon>Agaricomycotina</taxon>
        <taxon>Agaricomycetes</taxon>
        <taxon>Cantharellales</taxon>
        <taxon>Tulasnellaceae</taxon>
        <taxon>Tulasnella</taxon>
    </lineage>
</organism>
<name>A0A0C3LKF9_9AGAM</name>
<protein>
    <submittedName>
        <fullName evidence="1">Uncharacterized protein</fullName>
    </submittedName>
</protein>
<dbReference type="STRING" id="1051891.A0A0C3LKF9"/>
<dbReference type="InterPro" id="IPR015943">
    <property type="entry name" value="WD40/YVTN_repeat-like_dom_sf"/>
</dbReference>
<proteinExistence type="predicted"/>
<dbReference type="HOGENOM" id="CLU_1688017_0_0_1"/>
<keyword evidence="2" id="KW-1185">Reference proteome</keyword>
<reference evidence="2" key="2">
    <citation type="submission" date="2015-01" db="EMBL/GenBank/DDBJ databases">
        <title>Evolutionary Origins and Diversification of the Mycorrhizal Mutualists.</title>
        <authorList>
            <consortium name="DOE Joint Genome Institute"/>
            <consortium name="Mycorrhizal Genomics Consortium"/>
            <person name="Kohler A."/>
            <person name="Kuo A."/>
            <person name="Nagy L.G."/>
            <person name="Floudas D."/>
            <person name="Copeland A."/>
            <person name="Barry K.W."/>
            <person name="Cichocki N."/>
            <person name="Veneault-Fourrey C."/>
            <person name="LaButti K."/>
            <person name="Lindquist E.A."/>
            <person name="Lipzen A."/>
            <person name="Lundell T."/>
            <person name="Morin E."/>
            <person name="Murat C."/>
            <person name="Riley R."/>
            <person name="Ohm R."/>
            <person name="Sun H."/>
            <person name="Tunlid A."/>
            <person name="Henrissat B."/>
            <person name="Grigoriev I.V."/>
            <person name="Hibbett D.S."/>
            <person name="Martin F."/>
        </authorList>
    </citation>
    <scope>NUCLEOTIDE SEQUENCE [LARGE SCALE GENOMIC DNA]</scope>
    <source>
        <strain evidence="2">MUT 4182</strain>
    </source>
</reference>
<accession>A0A0C3LKF9</accession>
<evidence type="ECO:0000313" key="2">
    <source>
        <dbReference type="Proteomes" id="UP000054248"/>
    </source>
</evidence>
<dbReference type="EMBL" id="KN822942">
    <property type="protein sequence ID" value="KIO34608.1"/>
    <property type="molecule type" value="Genomic_DNA"/>
</dbReference>
<dbReference type="AlphaFoldDB" id="A0A0C3LKF9"/>
<dbReference type="Proteomes" id="UP000054248">
    <property type="component" value="Unassembled WGS sequence"/>
</dbReference>
<evidence type="ECO:0000313" key="1">
    <source>
        <dbReference type="EMBL" id="KIO34608.1"/>
    </source>
</evidence>
<dbReference type="Gene3D" id="2.130.10.10">
    <property type="entry name" value="YVTN repeat-like/Quinoprotein amine dehydrogenase"/>
    <property type="match status" value="1"/>
</dbReference>
<sequence>MTQVPGRDAILNADPAVGYAIWDLTTVPATSNVISVPGQMAICWSTYSASTGSFFLMDPGASQVVEIGVDESLQGSTVKQYQLAMGSGPLDGAVGSVAGKDYLYVLSAAMTSIDVFALPGKGDAEPVQSFNVTTAFEQVAPVSSRNLQGMAVYVVA</sequence>
<reference evidence="1 2" key="1">
    <citation type="submission" date="2014-04" db="EMBL/GenBank/DDBJ databases">
        <authorList>
            <consortium name="DOE Joint Genome Institute"/>
            <person name="Kuo A."/>
            <person name="Girlanda M."/>
            <person name="Perotto S."/>
            <person name="Kohler A."/>
            <person name="Nagy L.G."/>
            <person name="Floudas D."/>
            <person name="Copeland A."/>
            <person name="Barry K.W."/>
            <person name="Cichocki N."/>
            <person name="Veneault-Fourrey C."/>
            <person name="LaButti K."/>
            <person name="Lindquist E.A."/>
            <person name="Lipzen A."/>
            <person name="Lundell T."/>
            <person name="Morin E."/>
            <person name="Murat C."/>
            <person name="Sun H."/>
            <person name="Tunlid A."/>
            <person name="Henrissat B."/>
            <person name="Grigoriev I.V."/>
            <person name="Hibbett D.S."/>
            <person name="Martin F."/>
            <person name="Nordberg H.P."/>
            <person name="Cantor M.N."/>
            <person name="Hua S.X."/>
        </authorList>
    </citation>
    <scope>NUCLEOTIDE SEQUENCE [LARGE SCALE GENOMIC DNA]</scope>
    <source>
        <strain evidence="1 2">MUT 4182</strain>
    </source>
</reference>